<dbReference type="Proteomes" id="UP000287651">
    <property type="component" value="Unassembled WGS sequence"/>
</dbReference>
<comment type="caution">
    <text evidence="2">The sequence shown here is derived from an EMBL/GenBank/DDBJ whole genome shotgun (WGS) entry which is preliminary data.</text>
</comment>
<sequence length="121" mass="14173">MRARHEQRKRWRRRIRDKGCHRHVRAYRDITRSKQRDVWENENTVEKSGVVVVGGGPPPPPPRRVGKRKHGGKERSRRRRRVPSAPQLARWWGVPEQEPEGGRRHAALTFGNNLRAVADLN</sequence>
<evidence type="ECO:0000256" key="1">
    <source>
        <dbReference type="SAM" id="MobiDB-lite"/>
    </source>
</evidence>
<evidence type="ECO:0000313" key="2">
    <source>
        <dbReference type="EMBL" id="RRT42659.1"/>
    </source>
</evidence>
<feature type="region of interest" description="Disordered" evidence="1">
    <location>
        <begin position="48"/>
        <end position="103"/>
    </location>
</feature>
<feature type="compositionally biased region" description="Basic residues" evidence="1">
    <location>
        <begin position="64"/>
        <end position="82"/>
    </location>
</feature>
<gene>
    <name evidence="2" type="ORF">B296_00054666</name>
</gene>
<name>A0A426XT49_ENSVE</name>
<dbReference type="AlphaFoldDB" id="A0A426XT49"/>
<protein>
    <submittedName>
        <fullName evidence="2">Uncharacterized protein</fullName>
    </submittedName>
</protein>
<evidence type="ECO:0000313" key="3">
    <source>
        <dbReference type="Proteomes" id="UP000287651"/>
    </source>
</evidence>
<dbReference type="EMBL" id="AMZH03017677">
    <property type="protein sequence ID" value="RRT42659.1"/>
    <property type="molecule type" value="Genomic_DNA"/>
</dbReference>
<organism evidence="2 3">
    <name type="scientific">Ensete ventricosum</name>
    <name type="common">Abyssinian banana</name>
    <name type="synonym">Musa ensete</name>
    <dbReference type="NCBI Taxonomy" id="4639"/>
    <lineage>
        <taxon>Eukaryota</taxon>
        <taxon>Viridiplantae</taxon>
        <taxon>Streptophyta</taxon>
        <taxon>Embryophyta</taxon>
        <taxon>Tracheophyta</taxon>
        <taxon>Spermatophyta</taxon>
        <taxon>Magnoliopsida</taxon>
        <taxon>Liliopsida</taxon>
        <taxon>Zingiberales</taxon>
        <taxon>Musaceae</taxon>
        <taxon>Ensete</taxon>
    </lineage>
</organism>
<proteinExistence type="predicted"/>
<reference evidence="2 3" key="1">
    <citation type="journal article" date="2014" name="Agronomy (Basel)">
        <title>A Draft Genome Sequence for Ensete ventricosum, the Drought-Tolerant Tree Against Hunger.</title>
        <authorList>
            <person name="Harrison J."/>
            <person name="Moore K.A."/>
            <person name="Paszkiewicz K."/>
            <person name="Jones T."/>
            <person name="Grant M."/>
            <person name="Ambacheew D."/>
            <person name="Muzemil S."/>
            <person name="Studholme D.J."/>
        </authorList>
    </citation>
    <scope>NUCLEOTIDE SEQUENCE [LARGE SCALE GENOMIC DNA]</scope>
</reference>
<accession>A0A426XT49</accession>